<sequence length="782" mass="85504">MSTARPAPVSTEATLLARIGTGPGSAQDWQQLAMLRARDGRHAAAAEAFARAVERGASLPPIALPYAQALAEAGRPGEAVAVAAAAHAKRPKDFTLANLYGVMLKRAGRLRDALPVLMTAQRLEPRRASAWHNIGNTQMLLAAFPEAAAAYAAALRLEPRNAELHRLHGRALRAAGDLAAALPSLERAAALDPRHVEAVTELAGLHLAMGVPDRALATLARARTALPASTALDVAEARLLLSLGRMEEARALLDRVITAEPGHALANIMLARVVGEGDREAANVALRRALAAHPRDAAVLGELIESLGRSRYGDEAAHLEESYRLACRLQDTDPDGAQQHVRALRAVFQRMLDIDRLRRTGSLAQLAPRWIAEGRITALHTELGQVESMEDRLRILGWHAEWGRRYAAGLAPVERLAMPGLQTGRRIRIGFMSSDLRNHPVAYFALPLLLGYDRERFEVFCYSFFERERDPQQAAIEASVDAFRWWPQRPEAEIAEGIGRDGLDILFELGGTTAMNKVGVMAYRPARIGASWLGYPHSAGLEAIDRILVDPYIKPSDPRLLLEQAFEMPETWVTVSERGFNPVPIEAALPEERRGYLTFGSMNNPYKVTAQCLDAWAAVLRAVPGSRFLFVRPEGSAPGFVANARAGFAARDVDPDRLEFVAIRGRHMPHYNSIDISLDSLPHVGGTTTCECLWMGVPVVSLVGPGFPERLSYSNLSNAGLGDLAVFSLADYVAKAAELAADRPRRRLLRHGLRAMIRDKPLGQEDRFLRAFYGEVERVVRA</sequence>
<dbReference type="EMBL" id="JAEUXJ010000010">
    <property type="protein sequence ID" value="MBL6457711.1"/>
    <property type="molecule type" value="Genomic_DNA"/>
</dbReference>
<feature type="repeat" description="TPR" evidence="8">
    <location>
        <begin position="162"/>
        <end position="195"/>
    </location>
</feature>
<feature type="repeat" description="TPR" evidence="8">
    <location>
        <begin position="128"/>
        <end position="161"/>
    </location>
</feature>
<keyword evidence="5" id="KW-0808">Transferase</keyword>
<evidence type="ECO:0000256" key="7">
    <source>
        <dbReference type="ARBA" id="ARBA00022803"/>
    </source>
</evidence>
<dbReference type="PROSITE" id="PS50005">
    <property type="entry name" value="TPR"/>
    <property type="match status" value="2"/>
</dbReference>
<keyword evidence="7 8" id="KW-0802">TPR repeat</keyword>
<dbReference type="SUPFAM" id="SSF48452">
    <property type="entry name" value="TPR-like"/>
    <property type="match status" value="2"/>
</dbReference>
<dbReference type="InterPro" id="IPR051939">
    <property type="entry name" value="Glycosyltr_41/O-GlcNAc_trsf"/>
</dbReference>
<dbReference type="Gene3D" id="3.40.50.2000">
    <property type="entry name" value="Glycogen Phosphorylase B"/>
    <property type="match status" value="1"/>
</dbReference>
<dbReference type="InterPro" id="IPR019734">
    <property type="entry name" value="TPR_rpt"/>
</dbReference>
<dbReference type="PANTHER" id="PTHR44835">
    <property type="entry name" value="UDP-N-ACETYLGLUCOSAMINE--PEPTIDE N-ACETYLGLUCOSAMINYLTRANSFERASE SPINDLY-RELATED"/>
    <property type="match status" value="1"/>
</dbReference>
<dbReference type="EC" id="2.4.1.255" evidence="3"/>
<gene>
    <name evidence="10" type="ORF">JMJ55_20450</name>
</gene>
<accession>A0ABS1V7R7</accession>
<organism evidence="10 11">
    <name type="scientific">Belnapia mucosa</name>
    <dbReference type="NCBI Taxonomy" id="2804532"/>
    <lineage>
        <taxon>Bacteria</taxon>
        <taxon>Pseudomonadati</taxon>
        <taxon>Pseudomonadota</taxon>
        <taxon>Alphaproteobacteria</taxon>
        <taxon>Acetobacterales</taxon>
        <taxon>Roseomonadaceae</taxon>
        <taxon>Belnapia</taxon>
    </lineage>
</organism>
<dbReference type="SMART" id="SM00028">
    <property type="entry name" value="TPR"/>
    <property type="match status" value="5"/>
</dbReference>
<feature type="domain" description="O-GlcNAc transferase C-terminal" evidence="9">
    <location>
        <begin position="597"/>
        <end position="753"/>
    </location>
</feature>
<dbReference type="PANTHER" id="PTHR44835:SF1">
    <property type="entry name" value="PROTEIN O-GLCNAC TRANSFERASE"/>
    <property type="match status" value="1"/>
</dbReference>
<evidence type="ECO:0000256" key="2">
    <source>
        <dbReference type="ARBA" id="ARBA00005386"/>
    </source>
</evidence>
<keyword evidence="6" id="KW-0677">Repeat</keyword>
<evidence type="ECO:0000256" key="6">
    <source>
        <dbReference type="ARBA" id="ARBA00022737"/>
    </source>
</evidence>
<evidence type="ECO:0000259" key="9">
    <source>
        <dbReference type="Pfam" id="PF13844"/>
    </source>
</evidence>
<evidence type="ECO:0000313" key="10">
    <source>
        <dbReference type="EMBL" id="MBL6457711.1"/>
    </source>
</evidence>
<comment type="similarity">
    <text evidence="2">Belongs to the glycosyltransferase 41 family. O-GlcNAc transferase subfamily.</text>
</comment>
<comment type="caution">
    <text evidence="10">The sequence shown here is derived from an EMBL/GenBank/DDBJ whole genome shotgun (WGS) entry which is preliminary data.</text>
</comment>
<dbReference type="SUPFAM" id="SSF53756">
    <property type="entry name" value="UDP-Glycosyltransferase/glycogen phosphorylase"/>
    <property type="match status" value="1"/>
</dbReference>
<evidence type="ECO:0000313" key="11">
    <source>
        <dbReference type="Proteomes" id="UP000606490"/>
    </source>
</evidence>
<protein>
    <recommendedName>
        <fullName evidence="3">protein O-GlcNAc transferase</fullName>
        <ecNumber evidence="3">2.4.1.255</ecNumber>
    </recommendedName>
</protein>
<reference evidence="10 11" key="1">
    <citation type="submission" date="2021-01" db="EMBL/GenBank/DDBJ databases">
        <title>Belnapia mucosa sp. nov. and Belnapia arida sp. nov., isolated from the Tabernas Desert (Almeria, Spain).</title>
        <authorList>
            <person name="Molina-Menor E."/>
            <person name="Vidal-Verdu A."/>
            <person name="Calonge A."/>
            <person name="Satari L."/>
            <person name="Pereto Magraner J."/>
            <person name="Porcar Miralles M."/>
        </authorList>
    </citation>
    <scope>NUCLEOTIDE SEQUENCE [LARGE SCALE GENOMIC DNA]</scope>
    <source>
        <strain evidence="10 11">T6</strain>
    </source>
</reference>
<dbReference type="InterPro" id="IPR029489">
    <property type="entry name" value="OGT/SEC/SPY_C"/>
</dbReference>
<dbReference type="Pfam" id="PF13432">
    <property type="entry name" value="TPR_16"/>
    <property type="match status" value="2"/>
</dbReference>
<feature type="domain" description="O-GlcNAc transferase C-terminal" evidence="9">
    <location>
        <begin position="422"/>
        <end position="556"/>
    </location>
</feature>
<evidence type="ECO:0000256" key="5">
    <source>
        <dbReference type="ARBA" id="ARBA00022679"/>
    </source>
</evidence>
<evidence type="ECO:0000256" key="4">
    <source>
        <dbReference type="ARBA" id="ARBA00022676"/>
    </source>
</evidence>
<comment type="pathway">
    <text evidence="1">Protein modification; protein glycosylation.</text>
</comment>
<keyword evidence="11" id="KW-1185">Reference proteome</keyword>
<keyword evidence="4" id="KW-0328">Glycosyltransferase</keyword>
<dbReference type="Proteomes" id="UP000606490">
    <property type="component" value="Unassembled WGS sequence"/>
</dbReference>
<dbReference type="Gene3D" id="3.40.50.11380">
    <property type="match status" value="1"/>
</dbReference>
<evidence type="ECO:0000256" key="8">
    <source>
        <dbReference type="PROSITE-ProRule" id="PRU00339"/>
    </source>
</evidence>
<evidence type="ECO:0000256" key="1">
    <source>
        <dbReference type="ARBA" id="ARBA00004922"/>
    </source>
</evidence>
<dbReference type="InterPro" id="IPR011990">
    <property type="entry name" value="TPR-like_helical_dom_sf"/>
</dbReference>
<dbReference type="Pfam" id="PF14559">
    <property type="entry name" value="TPR_19"/>
    <property type="match status" value="1"/>
</dbReference>
<dbReference type="Pfam" id="PF13844">
    <property type="entry name" value="Glyco_transf_41"/>
    <property type="match status" value="2"/>
</dbReference>
<dbReference type="RefSeq" id="WP_202827459.1">
    <property type="nucleotide sequence ID" value="NZ_JAEUXJ010000010.1"/>
</dbReference>
<proteinExistence type="inferred from homology"/>
<evidence type="ECO:0000256" key="3">
    <source>
        <dbReference type="ARBA" id="ARBA00011970"/>
    </source>
</evidence>
<name>A0ABS1V7R7_9PROT</name>
<dbReference type="Gene3D" id="1.25.40.10">
    <property type="entry name" value="Tetratricopeptide repeat domain"/>
    <property type="match status" value="1"/>
</dbReference>